<dbReference type="PROSITE" id="PS51465">
    <property type="entry name" value="KAZAL_2"/>
    <property type="match status" value="1"/>
</dbReference>
<dbReference type="PATRIC" id="fig|859350.6.peg.1832"/>
<dbReference type="Pfam" id="PF00050">
    <property type="entry name" value="Kazal_1"/>
    <property type="match status" value="1"/>
</dbReference>
<protein>
    <submittedName>
        <fullName evidence="2">Kazal-type serine protease inhibitor domain protein</fullName>
    </submittedName>
</protein>
<proteinExistence type="predicted"/>
<name>I3D051_9ARCH</name>
<dbReference type="SUPFAM" id="SSF100895">
    <property type="entry name" value="Kazal-type serine protease inhibitors"/>
    <property type="match status" value="1"/>
</dbReference>
<keyword evidence="3" id="KW-1185">Reference proteome</keyword>
<evidence type="ECO:0000313" key="3">
    <source>
        <dbReference type="Proteomes" id="UP000003423"/>
    </source>
</evidence>
<gene>
    <name evidence="2" type="ORF">BD31_I1076</name>
</gene>
<comment type="caution">
    <text evidence="2">The sequence shown here is derived from an EMBL/GenBank/DDBJ whole genome shotgun (WGS) entry which is preliminary data.</text>
</comment>
<dbReference type="InterPro" id="IPR036058">
    <property type="entry name" value="Kazal_dom_sf"/>
</dbReference>
<feature type="domain" description="Kazal-like" evidence="1">
    <location>
        <begin position="207"/>
        <end position="248"/>
    </location>
</feature>
<dbReference type="EMBL" id="AEXL02000150">
    <property type="protein sequence ID" value="EIJ65094.1"/>
    <property type="molecule type" value="Genomic_DNA"/>
</dbReference>
<dbReference type="Gene3D" id="3.30.60.30">
    <property type="match status" value="1"/>
</dbReference>
<dbReference type="InterPro" id="IPR002350">
    <property type="entry name" value="Kazal_dom"/>
</dbReference>
<organism evidence="2 3">
    <name type="scientific">Candidatus Nitrosopumilus salarius BD31</name>
    <dbReference type="NCBI Taxonomy" id="859350"/>
    <lineage>
        <taxon>Archaea</taxon>
        <taxon>Nitrososphaerota</taxon>
        <taxon>Nitrososphaeria</taxon>
        <taxon>Nitrosopumilales</taxon>
        <taxon>Nitrosopumilaceae</taxon>
        <taxon>Nitrosopumilus</taxon>
    </lineage>
</organism>
<dbReference type="Pfam" id="PF14302">
    <property type="entry name" value="DUF4377"/>
    <property type="match status" value="1"/>
</dbReference>
<evidence type="ECO:0000313" key="2">
    <source>
        <dbReference type="EMBL" id="EIJ65094.1"/>
    </source>
</evidence>
<dbReference type="InterPro" id="IPR025485">
    <property type="entry name" value="DUF4377"/>
</dbReference>
<dbReference type="AlphaFoldDB" id="I3D051"/>
<sequence length="248" mass="27425">MQNLIFGIIIGLSLAIIFTPTSYAEEIKTLFVGSNLVDCVGVSPQKCMQVREDQHSEWLNFYDKIQGFTFVEGNSYQISIKITEVENPPADSSSKKYELIEILKQESTTDHMPYKNICAPGFVPLGEICVLNDRCGPGIYPGKVCVMDDVKQPYLRPSQQGNAGISASNVICAEGLKKIFKSHDGSPACVKLESVNTLKERGWQTFMPVFACTLEYAPICGVDGNTYGNSCMIHSEHMAIKHQGECHE</sequence>
<dbReference type="Proteomes" id="UP000003423">
    <property type="component" value="Unassembled WGS sequence"/>
</dbReference>
<keyword evidence="2" id="KW-0646">Protease inhibitor</keyword>
<reference evidence="2 3" key="1">
    <citation type="journal article" date="2012" name="J. Bacteriol.">
        <title>Genome sequence of "Candidatus Nitrosopumilus salaria" BD31, an ammonia-oxidizing archaeon from the San Francisco Bay estuary.</title>
        <authorList>
            <person name="Mosier A.C."/>
            <person name="Allen E.E."/>
            <person name="Kim M."/>
            <person name="Ferriera S."/>
            <person name="Francis C.A."/>
        </authorList>
    </citation>
    <scope>NUCLEOTIDE SEQUENCE [LARGE SCALE GENOMIC DNA]</scope>
    <source>
        <strain evidence="2 3">BD31</strain>
    </source>
</reference>
<dbReference type="RefSeq" id="WP_008301354.1">
    <property type="nucleotide sequence ID" value="NZ_AEXL02000150.1"/>
</dbReference>
<accession>I3D051</accession>
<dbReference type="OrthoDB" id="197151at2157"/>
<evidence type="ECO:0000259" key="1">
    <source>
        <dbReference type="PROSITE" id="PS51465"/>
    </source>
</evidence>
<dbReference type="SMART" id="SM00280">
    <property type="entry name" value="KAZAL"/>
    <property type="match status" value="1"/>
</dbReference>
<keyword evidence="2" id="KW-0722">Serine protease inhibitor</keyword>